<protein>
    <submittedName>
        <fullName evidence="3">Uncharacterized protein</fullName>
    </submittedName>
</protein>
<name>A0A5D2WTZ4_GOSMU</name>
<feature type="compositionally biased region" description="Polar residues" evidence="1">
    <location>
        <begin position="10"/>
        <end position="24"/>
    </location>
</feature>
<dbReference type="AlphaFoldDB" id="A0A5D2WTZ4"/>
<keyword evidence="2" id="KW-0812">Transmembrane</keyword>
<accession>A0A5D2WTZ4</accession>
<feature type="transmembrane region" description="Helical" evidence="2">
    <location>
        <begin position="82"/>
        <end position="101"/>
    </location>
</feature>
<keyword evidence="2" id="KW-1133">Transmembrane helix</keyword>
<gene>
    <name evidence="3" type="ORF">E1A91_A12G151400v1</name>
</gene>
<evidence type="ECO:0000313" key="4">
    <source>
        <dbReference type="Proteomes" id="UP000323597"/>
    </source>
</evidence>
<dbReference type="EMBL" id="CM017647">
    <property type="protein sequence ID" value="TYJ05238.1"/>
    <property type="molecule type" value="Genomic_DNA"/>
</dbReference>
<feature type="region of interest" description="Disordered" evidence="1">
    <location>
        <begin position="1"/>
        <end position="26"/>
    </location>
</feature>
<keyword evidence="4" id="KW-1185">Reference proteome</keyword>
<sequence>MDPSAFGSEKQMSTRSTPNQQVQGTRPAVAYGSLTRRRGCGCGTRRPYDAEGWGLRRSLLLGFASLAKPKFRFWAIGPRCKWVSEFVIGLVLGLGLALFGFELVVTGLELLA</sequence>
<proteinExistence type="predicted"/>
<evidence type="ECO:0000256" key="1">
    <source>
        <dbReference type="SAM" id="MobiDB-lite"/>
    </source>
</evidence>
<evidence type="ECO:0000313" key="3">
    <source>
        <dbReference type="EMBL" id="TYJ05238.1"/>
    </source>
</evidence>
<keyword evidence="2" id="KW-0472">Membrane</keyword>
<dbReference type="Proteomes" id="UP000323597">
    <property type="component" value="Chromosome A12"/>
</dbReference>
<evidence type="ECO:0000256" key="2">
    <source>
        <dbReference type="SAM" id="Phobius"/>
    </source>
</evidence>
<organism evidence="3 4">
    <name type="scientific">Gossypium mustelinum</name>
    <name type="common">Cotton</name>
    <name type="synonym">Gossypium caicoense</name>
    <dbReference type="NCBI Taxonomy" id="34275"/>
    <lineage>
        <taxon>Eukaryota</taxon>
        <taxon>Viridiplantae</taxon>
        <taxon>Streptophyta</taxon>
        <taxon>Embryophyta</taxon>
        <taxon>Tracheophyta</taxon>
        <taxon>Spermatophyta</taxon>
        <taxon>Magnoliopsida</taxon>
        <taxon>eudicotyledons</taxon>
        <taxon>Gunneridae</taxon>
        <taxon>Pentapetalae</taxon>
        <taxon>rosids</taxon>
        <taxon>malvids</taxon>
        <taxon>Malvales</taxon>
        <taxon>Malvaceae</taxon>
        <taxon>Malvoideae</taxon>
        <taxon>Gossypium</taxon>
    </lineage>
</organism>
<reference evidence="3 4" key="1">
    <citation type="submission" date="2019-07" db="EMBL/GenBank/DDBJ databases">
        <title>WGS assembly of Gossypium mustelinum.</title>
        <authorList>
            <person name="Chen Z.J."/>
            <person name="Sreedasyam A."/>
            <person name="Ando A."/>
            <person name="Song Q."/>
            <person name="De L."/>
            <person name="Hulse-Kemp A."/>
            <person name="Ding M."/>
            <person name="Ye W."/>
            <person name="Kirkbride R."/>
            <person name="Jenkins J."/>
            <person name="Plott C."/>
            <person name="Lovell J."/>
            <person name="Lin Y.-M."/>
            <person name="Vaughn R."/>
            <person name="Liu B."/>
            <person name="Li W."/>
            <person name="Simpson S."/>
            <person name="Scheffler B."/>
            <person name="Saski C."/>
            <person name="Grover C."/>
            <person name="Hu G."/>
            <person name="Conover J."/>
            <person name="Carlson J."/>
            <person name="Shu S."/>
            <person name="Boston L."/>
            <person name="Williams M."/>
            <person name="Peterson D."/>
            <person name="Mcgee K."/>
            <person name="Jones D."/>
            <person name="Wendel J."/>
            <person name="Stelly D."/>
            <person name="Grimwood J."/>
            <person name="Schmutz J."/>
        </authorList>
    </citation>
    <scope>NUCLEOTIDE SEQUENCE [LARGE SCALE GENOMIC DNA]</scope>
    <source>
        <strain evidence="3">1408120.09</strain>
    </source>
</reference>